<dbReference type="InterPro" id="IPR036388">
    <property type="entry name" value="WH-like_DNA-bd_sf"/>
</dbReference>
<proteinExistence type="predicted"/>
<dbReference type="SMART" id="SM00345">
    <property type="entry name" value="HTH_GNTR"/>
    <property type="match status" value="1"/>
</dbReference>
<dbReference type="PANTHER" id="PTHR43537:SF24">
    <property type="entry name" value="GLUCONATE OPERON TRANSCRIPTIONAL REPRESSOR"/>
    <property type="match status" value="1"/>
</dbReference>
<dbReference type="RefSeq" id="WP_091692926.1">
    <property type="nucleotide sequence ID" value="NZ_FPCG01000001.1"/>
</dbReference>
<evidence type="ECO:0000313" key="6">
    <source>
        <dbReference type="Proteomes" id="UP000198881"/>
    </source>
</evidence>
<dbReference type="CDD" id="cd07377">
    <property type="entry name" value="WHTH_GntR"/>
    <property type="match status" value="1"/>
</dbReference>
<dbReference type="Pfam" id="PF07729">
    <property type="entry name" value="FCD"/>
    <property type="match status" value="1"/>
</dbReference>
<dbReference type="OrthoDB" id="4164516at2"/>
<keyword evidence="6" id="KW-1185">Reference proteome</keyword>
<dbReference type="PRINTS" id="PR00035">
    <property type="entry name" value="HTHGNTR"/>
</dbReference>
<keyword evidence="2 5" id="KW-0238">DNA-binding</keyword>
<dbReference type="Gene3D" id="1.20.120.530">
    <property type="entry name" value="GntR ligand-binding domain-like"/>
    <property type="match status" value="1"/>
</dbReference>
<gene>
    <name evidence="5" type="ORF">SAMN04487966_101169</name>
</gene>
<dbReference type="EMBL" id="FPCG01000001">
    <property type="protein sequence ID" value="SFV20152.1"/>
    <property type="molecule type" value="Genomic_DNA"/>
</dbReference>
<name>A0A1I7MDZ9_9MICC</name>
<dbReference type="PROSITE" id="PS50949">
    <property type="entry name" value="HTH_GNTR"/>
    <property type="match status" value="1"/>
</dbReference>
<keyword evidence="3" id="KW-0804">Transcription</keyword>
<dbReference type="STRING" id="574650.SAMN04487966_101169"/>
<dbReference type="AlphaFoldDB" id="A0A1I7MDZ9"/>
<protein>
    <submittedName>
        <fullName evidence="5">DNA-binding transcriptional regulator, GntR family</fullName>
    </submittedName>
</protein>
<accession>A0A1I7MDZ9</accession>
<sequence>MSGIVRTSLMDQVLGQLRQEILDGTLSPQEHHSASALAVRLGVSRTPVREAILALEQDGLVRIIPNRGIKILTAGLDEIVDSIEIRLLLEVPTVARAVMAADEETRDGVAQAFHRMELAAQDEQTEELLVADRDFHLALLGGHANQRLLRVLAEIRDHVIAGGAATVPRSRTHRELLEDHRPILDAALAGDAPAAAAAMGEHILNTATLLIHRLATAQHEDPRPWVERLEAAVPRG</sequence>
<dbReference type="SUPFAM" id="SSF46785">
    <property type="entry name" value="Winged helix' DNA-binding domain"/>
    <property type="match status" value="1"/>
</dbReference>
<dbReference type="SUPFAM" id="SSF48008">
    <property type="entry name" value="GntR ligand-binding domain-like"/>
    <property type="match status" value="1"/>
</dbReference>
<evidence type="ECO:0000256" key="2">
    <source>
        <dbReference type="ARBA" id="ARBA00023125"/>
    </source>
</evidence>
<evidence type="ECO:0000313" key="5">
    <source>
        <dbReference type="EMBL" id="SFV20152.1"/>
    </source>
</evidence>
<dbReference type="InterPro" id="IPR008920">
    <property type="entry name" value="TF_FadR/GntR_C"/>
</dbReference>
<dbReference type="Pfam" id="PF00392">
    <property type="entry name" value="GntR"/>
    <property type="match status" value="1"/>
</dbReference>
<keyword evidence="1" id="KW-0805">Transcription regulation</keyword>
<feature type="domain" description="HTH gntR-type" evidence="4">
    <location>
        <begin position="7"/>
        <end position="74"/>
    </location>
</feature>
<dbReference type="PANTHER" id="PTHR43537">
    <property type="entry name" value="TRANSCRIPTIONAL REGULATOR, GNTR FAMILY"/>
    <property type="match status" value="1"/>
</dbReference>
<dbReference type="InterPro" id="IPR036390">
    <property type="entry name" value="WH_DNA-bd_sf"/>
</dbReference>
<dbReference type="Gene3D" id="1.10.10.10">
    <property type="entry name" value="Winged helix-like DNA-binding domain superfamily/Winged helix DNA-binding domain"/>
    <property type="match status" value="1"/>
</dbReference>
<evidence type="ECO:0000256" key="1">
    <source>
        <dbReference type="ARBA" id="ARBA00023015"/>
    </source>
</evidence>
<dbReference type="SMART" id="SM00895">
    <property type="entry name" value="FCD"/>
    <property type="match status" value="1"/>
</dbReference>
<organism evidence="5 6">
    <name type="scientific">Micrococcus terreus</name>
    <dbReference type="NCBI Taxonomy" id="574650"/>
    <lineage>
        <taxon>Bacteria</taxon>
        <taxon>Bacillati</taxon>
        <taxon>Actinomycetota</taxon>
        <taxon>Actinomycetes</taxon>
        <taxon>Micrococcales</taxon>
        <taxon>Micrococcaceae</taxon>
        <taxon>Micrococcus</taxon>
    </lineage>
</organism>
<dbReference type="InterPro" id="IPR011711">
    <property type="entry name" value="GntR_C"/>
</dbReference>
<dbReference type="Proteomes" id="UP000198881">
    <property type="component" value="Unassembled WGS sequence"/>
</dbReference>
<dbReference type="GO" id="GO:0003700">
    <property type="term" value="F:DNA-binding transcription factor activity"/>
    <property type="evidence" value="ECO:0007669"/>
    <property type="project" value="InterPro"/>
</dbReference>
<evidence type="ECO:0000259" key="4">
    <source>
        <dbReference type="PROSITE" id="PS50949"/>
    </source>
</evidence>
<dbReference type="GO" id="GO:0003677">
    <property type="term" value="F:DNA binding"/>
    <property type="evidence" value="ECO:0007669"/>
    <property type="project" value="UniProtKB-KW"/>
</dbReference>
<reference evidence="5 6" key="1">
    <citation type="submission" date="2016-10" db="EMBL/GenBank/DDBJ databases">
        <authorList>
            <person name="de Groot N.N."/>
        </authorList>
    </citation>
    <scope>NUCLEOTIDE SEQUENCE [LARGE SCALE GENOMIC DNA]</scope>
    <source>
        <strain evidence="5 6">CGMCC 1.7054</strain>
    </source>
</reference>
<evidence type="ECO:0000256" key="3">
    <source>
        <dbReference type="ARBA" id="ARBA00023163"/>
    </source>
</evidence>
<dbReference type="InterPro" id="IPR000524">
    <property type="entry name" value="Tscrpt_reg_HTH_GntR"/>
</dbReference>